<dbReference type="Proteomes" id="UP001642487">
    <property type="component" value="Chromosome 10"/>
</dbReference>
<organism evidence="2 3">
    <name type="scientific">Citrullus colocynthis</name>
    <name type="common">colocynth</name>
    <dbReference type="NCBI Taxonomy" id="252529"/>
    <lineage>
        <taxon>Eukaryota</taxon>
        <taxon>Viridiplantae</taxon>
        <taxon>Streptophyta</taxon>
        <taxon>Embryophyta</taxon>
        <taxon>Tracheophyta</taxon>
        <taxon>Spermatophyta</taxon>
        <taxon>Magnoliopsida</taxon>
        <taxon>eudicotyledons</taxon>
        <taxon>Gunneridae</taxon>
        <taxon>Pentapetalae</taxon>
        <taxon>rosids</taxon>
        <taxon>fabids</taxon>
        <taxon>Cucurbitales</taxon>
        <taxon>Cucurbitaceae</taxon>
        <taxon>Benincaseae</taxon>
        <taxon>Citrullus</taxon>
    </lineage>
</organism>
<feature type="region of interest" description="Disordered" evidence="1">
    <location>
        <begin position="25"/>
        <end position="112"/>
    </location>
</feature>
<gene>
    <name evidence="2" type="ORF">CITCOLO1_LOCUS3282</name>
</gene>
<feature type="compositionally biased region" description="Pro residues" evidence="1">
    <location>
        <begin position="103"/>
        <end position="112"/>
    </location>
</feature>
<proteinExistence type="predicted"/>
<accession>A0ABP0XV89</accession>
<dbReference type="EMBL" id="OZ021744">
    <property type="protein sequence ID" value="CAK9311622.1"/>
    <property type="molecule type" value="Genomic_DNA"/>
</dbReference>
<evidence type="ECO:0000256" key="1">
    <source>
        <dbReference type="SAM" id="MobiDB-lite"/>
    </source>
</evidence>
<keyword evidence="3" id="KW-1185">Reference proteome</keyword>
<feature type="non-terminal residue" evidence="2">
    <location>
        <position position="112"/>
    </location>
</feature>
<evidence type="ECO:0000313" key="3">
    <source>
        <dbReference type="Proteomes" id="UP001642487"/>
    </source>
</evidence>
<feature type="compositionally biased region" description="Polar residues" evidence="1">
    <location>
        <begin position="69"/>
        <end position="81"/>
    </location>
</feature>
<feature type="compositionally biased region" description="Basic and acidic residues" evidence="1">
    <location>
        <begin position="86"/>
        <end position="101"/>
    </location>
</feature>
<protein>
    <submittedName>
        <fullName evidence="2">Uncharacterized protein</fullName>
    </submittedName>
</protein>
<sequence length="112" mass="12379">MGIIGITHVLSDLSIKHPKRHIRFSTGKPKNILDLDPPFSVGTLSKEERTTPSGPSPRTSDKPPPPLHVSSTILHKQSSINFKMLQKGERIPPSESSKRTSESPPPHRMPHP</sequence>
<evidence type="ECO:0000313" key="2">
    <source>
        <dbReference type="EMBL" id="CAK9311622.1"/>
    </source>
</evidence>
<name>A0ABP0XV89_9ROSI</name>
<reference evidence="2 3" key="1">
    <citation type="submission" date="2024-03" db="EMBL/GenBank/DDBJ databases">
        <authorList>
            <person name="Gkanogiannis A."/>
            <person name="Becerra Lopez-Lavalle L."/>
        </authorList>
    </citation>
    <scope>NUCLEOTIDE SEQUENCE [LARGE SCALE GENOMIC DNA]</scope>
</reference>